<evidence type="ECO:0000313" key="3">
    <source>
        <dbReference type="Proteomes" id="UP000229952"/>
    </source>
</evidence>
<feature type="transmembrane region" description="Helical" evidence="1">
    <location>
        <begin position="7"/>
        <end position="30"/>
    </location>
</feature>
<organism evidence="2 3">
    <name type="scientific">Candidatus Nealsonbacteria bacterium CG23_combo_of_CG06-09_8_20_14_all_37_18</name>
    <dbReference type="NCBI Taxonomy" id="1974720"/>
    <lineage>
        <taxon>Bacteria</taxon>
        <taxon>Candidatus Nealsoniibacteriota</taxon>
    </lineage>
</organism>
<dbReference type="Proteomes" id="UP000229952">
    <property type="component" value="Unassembled WGS sequence"/>
</dbReference>
<evidence type="ECO:0000256" key="1">
    <source>
        <dbReference type="SAM" id="Phobius"/>
    </source>
</evidence>
<keyword evidence="1" id="KW-0472">Membrane</keyword>
<dbReference type="InterPro" id="IPR014717">
    <property type="entry name" value="Transl_elong_EF1B/ribsomal_bS6"/>
</dbReference>
<dbReference type="GO" id="GO:0043683">
    <property type="term" value="P:type IV pilus assembly"/>
    <property type="evidence" value="ECO:0007669"/>
    <property type="project" value="InterPro"/>
</dbReference>
<protein>
    <recommendedName>
        <fullName evidence="4">Pilus assembly protein PilO</fullName>
    </recommendedName>
</protein>
<keyword evidence="1" id="KW-0812">Transmembrane</keyword>
<dbReference type="Pfam" id="PF04350">
    <property type="entry name" value="PilO"/>
    <property type="match status" value="1"/>
</dbReference>
<dbReference type="InterPro" id="IPR007445">
    <property type="entry name" value="PilO"/>
</dbReference>
<reference evidence="2 3" key="1">
    <citation type="submission" date="2017-09" db="EMBL/GenBank/DDBJ databases">
        <title>Depth-based differentiation of microbial function through sediment-hosted aquifers and enrichment of novel symbionts in the deep terrestrial subsurface.</title>
        <authorList>
            <person name="Probst A.J."/>
            <person name="Ladd B."/>
            <person name="Jarett J.K."/>
            <person name="Geller-Mcgrath D.E."/>
            <person name="Sieber C.M."/>
            <person name="Emerson J.B."/>
            <person name="Anantharaman K."/>
            <person name="Thomas B.C."/>
            <person name="Malmstrom R."/>
            <person name="Stieglmeier M."/>
            <person name="Klingl A."/>
            <person name="Woyke T."/>
            <person name="Ryan C.M."/>
            <person name="Banfield J.F."/>
        </authorList>
    </citation>
    <scope>NUCLEOTIDE SEQUENCE [LARGE SCALE GENOMIC DNA]</scope>
    <source>
        <strain evidence="2">CG23_combo_of_CG06-09_8_20_14_all_37_18</strain>
    </source>
</reference>
<evidence type="ECO:0000313" key="2">
    <source>
        <dbReference type="EMBL" id="PIP24175.1"/>
    </source>
</evidence>
<keyword evidence="1" id="KW-1133">Transmembrane helix</keyword>
<dbReference type="EMBL" id="PCRQ01000055">
    <property type="protein sequence ID" value="PIP24175.1"/>
    <property type="molecule type" value="Genomic_DNA"/>
</dbReference>
<comment type="caution">
    <text evidence="2">The sequence shown here is derived from an EMBL/GenBank/DDBJ whole genome shotgun (WGS) entry which is preliminary data.</text>
</comment>
<dbReference type="GO" id="GO:0043107">
    <property type="term" value="P:type IV pilus-dependent motility"/>
    <property type="evidence" value="ECO:0007669"/>
    <property type="project" value="InterPro"/>
</dbReference>
<gene>
    <name evidence="2" type="ORF">COX35_02045</name>
</gene>
<dbReference type="Gene3D" id="3.30.70.60">
    <property type="match status" value="1"/>
</dbReference>
<accession>A0A2G9YY47</accession>
<evidence type="ECO:0008006" key="4">
    <source>
        <dbReference type="Google" id="ProtNLM"/>
    </source>
</evidence>
<dbReference type="AlphaFoldDB" id="A0A2G9YY47"/>
<sequence length="179" mass="20874">MAIKKRIYSTLIIFAFLIILIIVFIVFPLFREIKNNSKELIVQKEKFVDLETKIINLEKFKVSYTELRPFLKEIDNLFVDSKAPIEFIGFLENTSKESQLKIEILPTSDKKTEKDFWSYLTFQITSTGSFPNFLKFLEKLENSLYLVEIQNINIGKLIGDKDAVSDNVRANFSVKVFVK</sequence>
<name>A0A2G9YY47_9BACT</name>
<proteinExistence type="predicted"/>